<evidence type="ECO:0000313" key="2">
    <source>
        <dbReference type="Proteomes" id="UP000034137"/>
    </source>
</evidence>
<dbReference type="EMBL" id="LBXO01000001">
    <property type="protein sequence ID" value="KKR33960.1"/>
    <property type="molecule type" value="Genomic_DNA"/>
</dbReference>
<name>A0A0G0SGX9_9BACT</name>
<protein>
    <submittedName>
        <fullName evidence="1">Uncharacterized protein</fullName>
    </submittedName>
</protein>
<proteinExistence type="predicted"/>
<evidence type="ECO:0000313" key="1">
    <source>
        <dbReference type="EMBL" id="KKR33960.1"/>
    </source>
</evidence>
<dbReference type="AlphaFoldDB" id="A0A0G0SGX9"/>
<dbReference type="Proteomes" id="UP000034137">
    <property type="component" value="Unassembled WGS sequence"/>
</dbReference>
<reference evidence="1 2" key="1">
    <citation type="journal article" date="2015" name="Nature">
        <title>rRNA introns, odd ribosomes, and small enigmatic genomes across a large radiation of phyla.</title>
        <authorList>
            <person name="Brown C.T."/>
            <person name="Hug L.A."/>
            <person name="Thomas B.C."/>
            <person name="Sharon I."/>
            <person name="Castelle C.J."/>
            <person name="Singh A."/>
            <person name="Wilkins M.J."/>
            <person name="Williams K.H."/>
            <person name="Banfield J.F."/>
        </authorList>
    </citation>
    <scope>NUCLEOTIDE SEQUENCE [LARGE SCALE GENOMIC DNA]</scope>
</reference>
<sequence>MASIELKTKTPVVVESGGEKTFTAVIDGWQQPQGKKGGKPQLLFIVEEGKGSFRGNVLTVPPTREDKKLIIGISSSDPTITPLKIEVTVKKEEKPVKVSPTHVDIVSGGNVRLTSESPFKGFSPIYKIKDFGLGMGNINPSSGEYKAPDVVTERKEIVVIVLDQNYVGPEKNHGESTITLFPVEIRDRDFEADPNQPRIIRAGSGQTQLNIETHYDLSGLTNYTCKFTSSKTAGVVENGGKFTPPKIIGLATEVKIRATSSLDSTKKVEHRFIVAPPLCNKCGTEMANGKCPTCVATLTTGTDVVAILNRFKTQ</sequence>
<comment type="caution">
    <text evidence="1">The sequence shown here is derived from an EMBL/GenBank/DDBJ whole genome shotgun (WGS) entry which is preliminary data.</text>
</comment>
<gene>
    <name evidence="1" type="ORF">UT64_C0001G0034</name>
</gene>
<organism evidence="1 2">
    <name type="scientific">Candidatus Falkowbacteria bacterium GW2011_GWF2_39_8</name>
    <dbReference type="NCBI Taxonomy" id="1618642"/>
    <lineage>
        <taxon>Bacteria</taxon>
        <taxon>Candidatus Falkowiibacteriota</taxon>
    </lineage>
</organism>
<accession>A0A0G0SGX9</accession>